<evidence type="ECO:0000313" key="2">
    <source>
        <dbReference type="EMBL" id="EOD45545.1"/>
    </source>
</evidence>
<dbReference type="HOGENOM" id="CLU_010595_2_3_1"/>
<dbReference type="InterPro" id="IPR029063">
    <property type="entry name" value="SAM-dependent_MTases_sf"/>
</dbReference>
<dbReference type="AlphaFoldDB" id="R1G2B6"/>
<proteinExistence type="predicted"/>
<dbReference type="Proteomes" id="UP000013521">
    <property type="component" value="Unassembled WGS sequence"/>
</dbReference>
<feature type="region of interest" description="Disordered" evidence="1">
    <location>
        <begin position="1"/>
        <end position="30"/>
    </location>
</feature>
<dbReference type="Gene3D" id="3.40.50.150">
    <property type="entry name" value="Vaccinia Virus protein VP39"/>
    <property type="match status" value="1"/>
</dbReference>
<keyword evidence="2" id="KW-0489">Methyltransferase</keyword>
<dbReference type="OrthoDB" id="2013972at2759"/>
<dbReference type="PANTHER" id="PTHR43591">
    <property type="entry name" value="METHYLTRANSFERASE"/>
    <property type="match status" value="1"/>
</dbReference>
<gene>
    <name evidence="2" type="ORF">UCRNP2_7735</name>
</gene>
<name>R1G2B6_BOTPV</name>
<sequence>MAEQQPANVINIPVAEDTAGDSSDSAFGDDLSDTTSIASTIWKHRYENGRRYHKGPNDDAQNDQLDIGDFADEFPNCEVIGTDLSPIQPTLCPPNCSFEIDDCTEPWTFPKDSFDMIHIRCLFGSVSDWPALYREVYNHLKPGGWINQMEMGIQFRSDDGTCPPEHTMAEWSKLFLETTDKFGKTMRVVDNMKGWIADAGFEDVTEVKFKLPAGPWSSDPKMKELGKWNLLYCFHGCEGWAMFLLTHVLGWKYEEVMVLVAKFKAALKDKKTHAYYDVSVVYARKPNAPAGT</sequence>
<keyword evidence="2" id="KW-0808">Transferase</keyword>
<dbReference type="GO" id="GO:0008168">
    <property type="term" value="F:methyltransferase activity"/>
    <property type="evidence" value="ECO:0007669"/>
    <property type="project" value="UniProtKB-KW"/>
</dbReference>
<accession>R1G2B6</accession>
<reference evidence="3" key="1">
    <citation type="journal article" date="2013" name="Genome Announc.">
        <title>Draft genome sequence of Neofusicoccum parvum isolate UCR-NP2, a fungal vascular pathogen associated with grapevine cankers.</title>
        <authorList>
            <person name="Blanco-Ulate B."/>
            <person name="Rolshausen P."/>
            <person name="Cantu D."/>
        </authorList>
    </citation>
    <scope>NUCLEOTIDE SEQUENCE [LARGE SCALE GENOMIC DNA]</scope>
    <source>
        <strain evidence="3">UCR-NP2</strain>
    </source>
</reference>
<dbReference type="eggNOG" id="ENOG502QSKG">
    <property type="taxonomic scope" value="Eukaryota"/>
</dbReference>
<dbReference type="SUPFAM" id="SSF53335">
    <property type="entry name" value="S-adenosyl-L-methionine-dependent methyltransferases"/>
    <property type="match status" value="1"/>
</dbReference>
<dbReference type="PANTHER" id="PTHR43591:SF10">
    <property type="entry name" value="ABC TRANSMEMBRANE TYPE-1 DOMAIN-CONTAINING PROTEIN-RELATED"/>
    <property type="match status" value="1"/>
</dbReference>
<evidence type="ECO:0000313" key="3">
    <source>
        <dbReference type="Proteomes" id="UP000013521"/>
    </source>
</evidence>
<protein>
    <submittedName>
        <fullName evidence="2">Putative sam dependent methyltransferase protein</fullName>
    </submittedName>
</protein>
<organism evidence="2 3">
    <name type="scientific">Botryosphaeria parva (strain UCR-NP2)</name>
    <name type="common">Grapevine canker fungus</name>
    <name type="synonym">Neofusicoccum parvum</name>
    <dbReference type="NCBI Taxonomy" id="1287680"/>
    <lineage>
        <taxon>Eukaryota</taxon>
        <taxon>Fungi</taxon>
        <taxon>Dikarya</taxon>
        <taxon>Ascomycota</taxon>
        <taxon>Pezizomycotina</taxon>
        <taxon>Dothideomycetes</taxon>
        <taxon>Dothideomycetes incertae sedis</taxon>
        <taxon>Botryosphaeriales</taxon>
        <taxon>Botryosphaeriaceae</taxon>
        <taxon>Neofusicoccum</taxon>
    </lineage>
</organism>
<dbReference type="EMBL" id="KB916574">
    <property type="protein sequence ID" value="EOD45545.1"/>
    <property type="molecule type" value="Genomic_DNA"/>
</dbReference>
<feature type="compositionally biased region" description="Low complexity" evidence="1">
    <location>
        <begin position="20"/>
        <end position="29"/>
    </location>
</feature>
<dbReference type="CDD" id="cd02440">
    <property type="entry name" value="AdoMet_MTases"/>
    <property type="match status" value="1"/>
</dbReference>
<dbReference type="GO" id="GO:0032259">
    <property type="term" value="P:methylation"/>
    <property type="evidence" value="ECO:0007669"/>
    <property type="project" value="UniProtKB-KW"/>
</dbReference>
<dbReference type="OMA" id="WNLLHIT"/>
<evidence type="ECO:0000256" key="1">
    <source>
        <dbReference type="SAM" id="MobiDB-lite"/>
    </source>
</evidence>
<dbReference type="Pfam" id="PF13489">
    <property type="entry name" value="Methyltransf_23"/>
    <property type="match status" value="1"/>
</dbReference>
<dbReference type="KEGG" id="npa:UCRNP2_7735"/>